<dbReference type="EMBL" id="HG937693">
    <property type="protein sequence ID" value="CDP34153.1"/>
    <property type="molecule type" value="Genomic_DNA"/>
</dbReference>
<reference evidence="1" key="1">
    <citation type="submission" date="2014-02" db="EMBL/GenBank/DDBJ databases">
        <authorList>
            <person name="Genoscope - CEA"/>
        </authorList>
    </citation>
    <scope>NUCLEOTIDE SEQUENCE</scope>
    <source>
        <strain evidence="1">LS3</strain>
    </source>
</reference>
<name>A0A060SZN2_BLAAD</name>
<organism evidence="1">
    <name type="scientific">Blastobotrys adeninivorans</name>
    <name type="common">Yeast</name>
    <name type="synonym">Arxula adeninivorans</name>
    <dbReference type="NCBI Taxonomy" id="409370"/>
    <lineage>
        <taxon>Eukaryota</taxon>
        <taxon>Fungi</taxon>
        <taxon>Dikarya</taxon>
        <taxon>Ascomycota</taxon>
        <taxon>Saccharomycotina</taxon>
        <taxon>Dipodascomycetes</taxon>
        <taxon>Dipodascales</taxon>
        <taxon>Trichomonascaceae</taxon>
        <taxon>Blastobotrys</taxon>
    </lineage>
</organism>
<sequence>MIRDAFTTLPPPAFLAFVEFDLVYLRYPQTLWARLIVADICGAPVAISSPSLLNRFFNRLVQPPSRGMSVWISVLPEQWIWVARSAPLRATMLIPALIRNTWILTAPKLNSSSIGHSWKGIDQMKRLQNLRLHTPKEMSVRL</sequence>
<dbReference type="AlphaFoldDB" id="A0A060SZN2"/>
<evidence type="ECO:0000313" key="1">
    <source>
        <dbReference type="EMBL" id="CDP34153.1"/>
    </source>
</evidence>
<gene>
    <name evidence="1" type="ORF">GNLVRS02_ARAD1C05896g</name>
</gene>
<reference evidence="1" key="2">
    <citation type="submission" date="2014-06" db="EMBL/GenBank/DDBJ databases">
        <title>The complete genome of Blastobotrys (Arxula) adeninivorans LS3 - a yeast of biotechnological interest.</title>
        <authorList>
            <person name="Kunze G."/>
            <person name="Gaillardin C."/>
            <person name="Czernicka M."/>
            <person name="Durrens P."/>
            <person name="Martin T."/>
            <person name="Boer E."/>
            <person name="Gabaldon T."/>
            <person name="Cruz J."/>
            <person name="Talla E."/>
            <person name="Marck C."/>
            <person name="Goffeau A."/>
            <person name="Barbe V."/>
            <person name="Baret P."/>
            <person name="Baronian K."/>
            <person name="Beier S."/>
            <person name="Bleykasten C."/>
            <person name="Bode R."/>
            <person name="Casaregola S."/>
            <person name="Despons L."/>
            <person name="Fairhead C."/>
            <person name="Giersberg M."/>
            <person name="Gierski P."/>
            <person name="Hahnel U."/>
            <person name="Hartmann A."/>
            <person name="Jankowska D."/>
            <person name="Jubin C."/>
            <person name="Jung P."/>
            <person name="Lafontaine I."/>
            <person name="Leh-Louis V."/>
            <person name="Lemaire M."/>
            <person name="Marcet-Houben M."/>
            <person name="Mascher M."/>
            <person name="Morel G."/>
            <person name="Richard G.-F."/>
            <person name="Riechen J."/>
            <person name="Sacerdot C."/>
            <person name="Sarkar A."/>
            <person name="Savel G."/>
            <person name="Schacherer J."/>
            <person name="Sherman D."/>
            <person name="Straub M.-L."/>
            <person name="Stein N."/>
            <person name="Thierry A."/>
            <person name="Trautwein-Schult A."/>
            <person name="Westhof E."/>
            <person name="Worch S."/>
            <person name="Dujon B."/>
            <person name="Souciet J.-L."/>
            <person name="Wincker P."/>
            <person name="Scholz U."/>
            <person name="Neuveglise N."/>
        </authorList>
    </citation>
    <scope>NUCLEOTIDE SEQUENCE</scope>
    <source>
        <strain evidence="1">LS3</strain>
    </source>
</reference>
<proteinExistence type="predicted"/>
<protein>
    <submittedName>
        <fullName evidence="1">ARAD1C05896p</fullName>
    </submittedName>
</protein>
<accession>A0A060SZN2</accession>